<evidence type="ECO:0000313" key="2">
    <source>
        <dbReference type="EMBL" id="SDG00388.1"/>
    </source>
</evidence>
<dbReference type="STRING" id="218672.SAMN04489759_104130"/>
<name>A0A1G7QPG4_9RHOB</name>
<proteinExistence type="predicted"/>
<feature type="region of interest" description="Disordered" evidence="1">
    <location>
        <begin position="1"/>
        <end position="42"/>
    </location>
</feature>
<accession>A0A1G7QPG4</accession>
<dbReference type="Proteomes" id="UP000199399">
    <property type="component" value="Unassembled WGS sequence"/>
</dbReference>
<dbReference type="AlphaFoldDB" id="A0A1G7QPG4"/>
<protein>
    <submittedName>
        <fullName evidence="2">Uncharacterized protein</fullName>
    </submittedName>
</protein>
<keyword evidence="3" id="KW-1185">Reference proteome</keyword>
<dbReference type="EMBL" id="FNBP01000004">
    <property type="protein sequence ID" value="SDG00388.1"/>
    <property type="molecule type" value="Genomic_DNA"/>
</dbReference>
<evidence type="ECO:0000256" key="1">
    <source>
        <dbReference type="SAM" id="MobiDB-lite"/>
    </source>
</evidence>
<reference evidence="3" key="1">
    <citation type="submission" date="2016-10" db="EMBL/GenBank/DDBJ databases">
        <authorList>
            <person name="Varghese N."/>
            <person name="Submissions S."/>
        </authorList>
    </citation>
    <scope>NUCLEOTIDE SEQUENCE [LARGE SCALE GENOMIC DNA]</scope>
    <source>
        <strain evidence="3">DSM 16477</strain>
    </source>
</reference>
<organism evidence="2 3">
    <name type="scientific">Sulfitobacter delicatus</name>
    <dbReference type="NCBI Taxonomy" id="218672"/>
    <lineage>
        <taxon>Bacteria</taxon>
        <taxon>Pseudomonadati</taxon>
        <taxon>Pseudomonadota</taxon>
        <taxon>Alphaproteobacteria</taxon>
        <taxon>Rhodobacterales</taxon>
        <taxon>Roseobacteraceae</taxon>
        <taxon>Sulfitobacter</taxon>
    </lineage>
</organism>
<evidence type="ECO:0000313" key="3">
    <source>
        <dbReference type="Proteomes" id="UP000199399"/>
    </source>
</evidence>
<sequence length="42" mass="4664">MARLDRTSQEQKPAPKPQPTPKSTSARPPQKPTPIFTDYASI</sequence>
<gene>
    <name evidence="2" type="ORF">SAMN04489759_104130</name>
</gene>
<dbReference type="RefSeq" id="WP_279626437.1">
    <property type="nucleotide sequence ID" value="NZ_FNBP01000004.1"/>
</dbReference>